<evidence type="ECO:0000256" key="1">
    <source>
        <dbReference type="ARBA" id="ARBA00001971"/>
    </source>
</evidence>
<sequence length="418" mass="47371">MLNPGLASIVLATASISALIYIAYLYAINRTRLAVHLKRKGYHRCPHYQHKDFLFGSDWRDSLVVASIAGTRQQWYREQFATYGKTFETRIWGKRIFQTCDPANVQAELTAPATDVGAGPSRAGLLSWLGRGAFTMDGEFWRRSREMLKPVFKRTAISDMSRLERHLARLFDELEREGLEVDLQSHFIRMFLDFTMDLLIGEDVNTINKEASKIDVASFLTACDESQLQVVRSAQPWIVRWWKGWTKTWNQPLDATQGFIGRYVDSAVQDFETKEGGPIKRSDAFIDELIREAGSKDKTYLRDQILNVFMPGRDSVAIEITHVMLYLSQNPTVYEKVRAEVLAAGFRDDREISYDSLKTLPYVNAVVNEALRLGGPPNGQTVRDILSDIVLPRGGGAHGDQPILIPKGSVLYTQIRSM</sequence>
<evidence type="ECO:0000256" key="3">
    <source>
        <dbReference type="ARBA" id="ARBA00022617"/>
    </source>
</evidence>
<evidence type="ECO:0000256" key="7">
    <source>
        <dbReference type="ARBA" id="ARBA00023033"/>
    </source>
</evidence>
<dbReference type="GeneID" id="54562717"/>
<dbReference type="PANTHER" id="PTHR24287">
    <property type="entry name" value="P450, PUTATIVE (EUROFUNG)-RELATED"/>
    <property type="match status" value="1"/>
</dbReference>
<comment type="similarity">
    <text evidence="2">Belongs to the cytochrome P450 family.</text>
</comment>
<evidence type="ECO:0000256" key="2">
    <source>
        <dbReference type="ARBA" id="ARBA00010617"/>
    </source>
</evidence>
<keyword evidence="6" id="KW-0408">Iron</keyword>
<dbReference type="GO" id="GO:0016712">
    <property type="term" value="F:oxidoreductase activity, acting on paired donors, with incorporation or reduction of molecular oxygen, reduced flavin or flavoprotein as one donor, and incorporation of one atom of oxygen"/>
    <property type="evidence" value="ECO:0007669"/>
    <property type="project" value="InterPro"/>
</dbReference>
<keyword evidence="4" id="KW-0479">Metal-binding</keyword>
<keyword evidence="10" id="KW-1185">Reference proteome</keyword>
<keyword evidence="5" id="KW-0560">Oxidoreductase</keyword>
<dbReference type="Gene3D" id="1.10.630.10">
    <property type="entry name" value="Cytochrome P450"/>
    <property type="match status" value="1"/>
</dbReference>
<dbReference type="PANTHER" id="PTHR24287:SF1">
    <property type="entry name" value="P450, PUTATIVE (EUROFUNG)-RELATED"/>
    <property type="match status" value="1"/>
</dbReference>
<evidence type="ECO:0000256" key="5">
    <source>
        <dbReference type="ARBA" id="ARBA00023002"/>
    </source>
</evidence>
<keyword evidence="8" id="KW-1133">Transmembrane helix</keyword>
<gene>
    <name evidence="9" type="ORF">M409DRAFT_29391</name>
</gene>
<organism evidence="9 10">
    <name type="scientific">Zasmidium cellare ATCC 36951</name>
    <dbReference type="NCBI Taxonomy" id="1080233"/>
    <lineage>
        <taxon>Eukaryota</taxon>
        <taxon>Fungi</taxon>
        <taxon>Dikarya</taxon>
        <taxon>Ascomycota</taxon>
        <taxon>Pezizomycotina</taxon>
        <taxon>Dothideomycetes</taxon>
        <taxon>Dothideomycetidae</taxon>
        <taxon>Mycosphaerellales</taxon>
        <taxon>Mycosphaerellaceae</taxon>
        <taxon>Zasmidium</taxon>
    </lineage>
</organism>
<evidence type="ECO:0000256" key="6">
    <source>
        <dbReference type="ARBA" id="ARBA00023004"/>
    </source>
</evidence>
<evidence type="ECO:0000313" key="9">
    <source>
        <dbReference type="EMBL" id="KAF2160093.1"/>
    </source>
</evidence>
<keyword evidence="8" id="KW-0812">Transmembrane</keyword>
<dbReference type="OrthoDB" id="1470350at2759"/>
<dbReference type="SUPFAM" id="SSF48264">
    <property type="entry name" value="Cytochrome P450"/>
    <property type="match status" value="1"/>
</dbReference>
<evidence type="ECO:0000313" key="10">
    <source>
        <dbReference type="Proteomes" id="UP000799537"/>
    </source>
</evidence>
<comment type="cofactor">
    <cofactor evidence="1">
        <name>heme</name>
        <dbReference type="ChEBI" id="CHEBI:30413"/>
    </cofactor>
</comment>
<keyword evidence="7" id="KW-0503">Monooxygenase</keyword>
<proteinExistence type="inferred from homology"/>
<reference evidence="9" key="1">
    <citation type="journal article" date="2020" name="Stud. Mycol.">
        <title>101 Dothideomycetes genomes: a test case for predicting lifestyles and emergence of pathogens.</title>
        <authorList>
            <person name="Haridas S."/>
            <person name="Albert R."/>
            <person name="Binder M."/>
            <person name="Bloem J."/>
            <person name="Labutti K."/>
            <person name="Salamov A."/>
            <person name="Andreopoulos B."/>
            <person name="Baker S."/>
            <person name="Barry K."/>
            <person name="Bills G."/>
            <person name="Bluhm B."/>
            <person name="Cannon C."/>
            <person name="Castanera R."/>
            <person name="Culley D."/>
            <person name="Daum C."/>
            <person name="Ezra D."/>
            <person name="Gonzalez J."/>
            <person name="Henrissat B."/>
            <person name="Kuo A."/>
            <person name="Liang C."/>
            <person name="Lipzen A."/>
            <person name="Lutzoni F."/>
            <person name="Magnuson J."/>
            <person name="Mondo S."/>
            <person name="Nolan M."/>
            <person name="Ohm R."/>
            <person name="Pangilinan J."/>
            <person name="Park H.-J."/>
            <person name="Ramirez L."/>
            <person name="Alfaro M."/>
            <person name="Sun H."/>
            <person name="Tritt A."/>
            <person name="Yoshinaga Y."/>
            <person name="Zwiers L.-H."/>
            <person name="Turgeon B."/>
            <person name="Goodwin S."/>
            <person name="Spatafora J."/>
            <person name="Crous P."/>
            <person name="Grigoriev I."/>
        </authorList>
    </citation>
    <scope>NUCLEOTIDE SEQUENCE</scope>
    <source>
        <strain evidence="9">ATCC 36951</strain>
    </source>
</reference>
<evidence type="ECO:0008006" key="11">
    <source>
        <dbReference type="Google" id="ProtNLM"/>
    </source>
</evidence>
<evidence type="ECO:0000256" key="8">
    <source>
        <dbReference type="SAM" id="Phobius"/>
    </source>
</evidence>
<evidence type="ECO:0000256" key="4">
    <source>
        <dbReference type="ARBA" id="ARBA00022723"/>
    </source>
</evidence>
<keyword evidence="8" id="KW-0472">Membrane</keyword>
<dbReference type="InterPro" id="IPR002974">
    <property type="entry name" value="Cyt_P450_E_CYP52_ascomycetes"/>
</dbReference>
<accession>A0A6A6BZP2</accession>
<dbReference type="InterPro" id="IPR047146">
    <property type="entry name" value="Cyt_P450_E_CYP52_fungi"/>
</dbReference>
<dbReference type="InterPro" id="IPR001128">
    <property type="entry name" value="Cyt_P450"/>
</dbReference>
<feature type="transmembrane region" description="Helical" evidence="8">
    <location>
        <begin position="6"/>
        <end position="28"/>
    </location>
</feature>
<name>A0A6A6BZP2_ZASCE</name>
<dbReference type="PRINTS" id="PR01239">
    <property type="entry name" value="EP450IICYP52"/>
</dbReference>
<dbReference type="EMBL" id="ML993629">
    <property type="protein sequence ID" value="KAF2160093.1"/>
    <property type="molecule type" value="Genomic_DNA"/>
</dbReference>
<dbReference type="GO" id="GO:0020037">
    <property type="term" value="F:heme binding"/>
    <property type="evidence" value="ECO:0007669"/>
    <property type="project" value="InterPro"/>
</dbReference>
<dbReference type="Pfam" id="PF00067">
    <property type="entry name" value="p450"/>
    <property type="match status" value="1"/>
</dbReference>
<dbReference type="InterPro" id="IPR036396">
    <property type="entry name" value="Cyt_P450_sf"/>
</dbReference>
<dbReference type="AlphaFoldDB" id="A0A6A6BZP2"/>
<protein>
    <recommendedName>
        <fullName evidence="11">Cytochrome P450</fullName>
    </recommendedName>
</protein>
<keyword evidence="3" id="KW-0349">Heme</keyword>
<dbReference type="RefSeq" id="XP_033660982.1">
    <property type="nucleotide sequence ID" value="XM_033809445.1"/>
</dbReference>
<dbReference type="Proteomes" id="UP000799537">
    <property type="component" value="Unassembled WGS sequence"/>
</dbReference>
<dbReference type="GO" id="GO:0005506">
    <property type="term" value="F:iron ion binding"/>
    <property type="evidence" value="ECO:0007669"/>
    <property type="project" value="InterPro"/>
</dbReference>